<dbReference type="GO" id="GO:0016787">
    <property type="term" value="F:hydrolase activity"/>
    <property type="evidence" value="ECO:0007669"/>
    <property type="project" value="UniProtKB-KW"/>
</dbReference>
<dbReference type="EMBL" id="JAGMWT010000005">
    <property type="protein sequence ID" value="KAH7128644.1"/>
    <property type="molecule type" value="Genomic_DNA"/>
</dbReference>
<dbReference type="InterPro" id="IPR049892">
    <property type="entry name" value="AA9"/>
</dbReference>
<evidence type="ECO:0000256" key="13">
    <source>
        <dbReference type="ARBA" id="ARBA00044502"/>
    </source>
</evidence>
<comment type="catalytic activity">
    <reaction evidence="14">
        <text>[(1-&gt;4)-beta-D-glucosyl]n+m + reduced acceptor + O2 = 4-dehydro-beta-D-glucosyl-[(1-&gt;4)-beta-D-glucosyl]n-1 + [(1-&gt;4)-beta-D-glucosyl]m + acceptor + H2O.</text>
        <dbReference type="EC" id="1.14.99.56"/>
    </reaction>
</comment>
<dbReference type="CDD" id="cd21175">
    <property type="entry name" value="LPMO_AA9"/>
    <property type="match status" value="1"/>
</dbReference>
<comment type="cofactor">
    <cofactor evidence="1">
        <name>Cu(2+)</name>
        <dbReference type="ChEBI" id="CHEBI:29036"/>
    </cofactor>
</comment>
<gene>
    <name evidence="18" type="ORF">B0J11DRAFT_275583</name>
</gene>
<dbReference type="PANTHER" id="PTHR33353:SF10">
    <property type="entry name" value="ENDO-BETA-1,4-GLUCANASE D"/>
    <property type="match status" value="1"/>
</dbReference>
<feature type="signal peptide" evidence="16">
    <location>
        <begin position="1"/>
        <end position="18"/>
    </location>
</feature>
<keyword evidence="9" id="KW-0503">Monooxygenase</keyword>
<keyword evidence="6" id="KW-0136">Cellulose degradation</keyword>
<dbReference type="Proteomes" id="UP000700596">
    <property type="component" value="Unassembled WGS sequence"/>
</dbReference>
<evidence type="ECO:0000256" key="16">
    <source>
        <dbReference type="SAM" id="SignalP"/>
    </source>
</evidence>
<comment type="similarity">
    <text evidence="13">Belongs to the polysaccharide monooxygenase AA9 family.</text>
</comment>
<evidence type="ECO:0000256" key="12">
    <source>
        <dbReference type="ARBA" id="ARBA00023326"/>
    </source>
</evidence>
<keyword evidence="10" id="KW-1015">Disulfide bond</keyword>
<evidence type="ECO:0000256" key="7">
    <source>
        <dbReference type="ARBA" id="ARBA00023002"/>
    </source>
</evidence>
<keyword evidence="12" id="KW-0624">Polysaccharide degradation</keyword>
<feature type="chain" id="PRO_5040189425" description="lytic cellulose monooxygenase (C4-dehydrogenating)" evidence="16">
    <location>
        <begin position="19"/>
        <end position="240"/>
    </location>
</feature>
<dbReference type="InterPro" id="IPR005103">
    <property type="entry name" value="AA9_LPMO"/>
</dbReference>
<keyword evidence="4" id="KW-0479">Metal-binding</keyword>
<keyword evidence="7" id="KW-0560">Oxidoreductase</keyword>
<evidence type="ECO:0000313" key="19">
    <source>
        <dbReference type="Proteomes" id="UP000700596"/>
    </source>
</evidence>
<comment type="caution">
    <text evidence="18">The sequence shown here is derived from an EMBL/GenBank/DDBJ whole genome shotgun (WGS) entry which is preliminary data.</text>
</comment>
<name>A0A9P9IRN8_9PLEO</name>
<keyword evidence="18" id="KW-0378">Hydrolase</keyword>
<evidence type="ECO:0000313" key="18">
    <source>
        <dbReference type="EMBL" id="KAH7128644.1"/>
    </source>
</evidence>
<proteinExistence type="inferred from homology"/>
<dbReference type="OrthoDB" id="6038816at2759"/>
<keyword evidence="5 16" id="KW-0732">Signal</keyword>
<evidence type="ECO:0000256" key="14">
    <source>
        <dbReference type="ARBA" id="ARBA00045077"/>
    </source>
</evidence>
<evidence type="ECO:0000256" key="2">
    <source>
        <dbReference type="ARBA" id="ARBA00004613"/>
    </source>
</evidence>
<evidence type="ECO:0000256" key="15">
    <source>
        <dbReference type="ARBA" id="ARBA00047174"/>
    </source>
</evidence>
<dbReference type="AlphaFoldDB" id="A0A9P9IRN8"/>
<evidence type="ECO:0000256" key="6">
    <source>
        <dbReference type="ARBA" id="ARBA00023001"/>
    </source>
</evidence>
<keyword evidence="11" id="KW-0119">Carbohydrate metabolism</keyword>
<evidence type="ECO:0000256" key="1">
    <source>
        <dbReference type="ARBA" id="ARBA00001973"/>
    </source>
</evidence>
<keyword evidence="8" id="KW-0186">Copper</keyword>
<organism evidence="18 19">
    <name type="scientific">Dendryphion nanum</name>
    <dbReference type="NCBI Taxonomy" id="256645"/>
    <lineage>
        <taxon>Eukaryota</taxon>
        <taxon>Fungi</taxon>
        <taxon>Dikarya</taxon>
        <taxon>Ascomycota</taxon>
        <taxon>Pezizomycotina</taxon>
        <taxon>Dothideomycetes</taxon>
        <taxon>Pleosporomycetidae</taxon>
        <taxon>Pleosporales</taxon>
        <taxon>Torulaceae</taxon>
        <taxon>Dendryphion</taxon>
    </lineage>
</organism>
<comment type="subcellular location">
    <subcellularLocation>
        <location evidence="2">Secreted</location>
    </subcellularLocation>
</comment>
<dbReference type="Pfam" id="PF03443">
    <property type="entry name" value="AA9"/>
    <property type="match status" value="1"/>
</dbReference>
<evidence type="ECO:0000256" key="8">
    <source>
        <dbReference type="ARBA" id="ARBA00023008"/>
    </source>
</evidence>
<dbReference type="GO" id="GO:0046872">
    <property type="term" value="F:metal ion binding"/>
    <property type="evidence" value="ECO:0007669"/>
    <property type="project" value="UniProtKB-KW"/>
</dbReference>
<evidence type="ECO:0000256" key="3">
    <source>
        <dbReference type="ARBA" id="ARBA00022525"/>
    </source>
</evidence>
<dbReference type="PANTHER" id="PTHR33353">
    <property type="entry name" value="PUTATIVE (AFU_ORTHOLOGUE AFUA_1G12560)-RELATED"/>
    <property type="match status" value="1"/>
</dbReference>
<keyword evidence="19" id="KW-1185">Reference proteome</keyword>
<evidence type="ECO:0000256" key="11">
    <source>
        <dbReference type="ARBA" id="ARBA00023277"/>
    </source>
</evidence>
<keyword evidence="3" id="KW-0964">Secreted</keyword>
<evidence type="ECO:0000259" key="17">
    <source>
        <dbReference type="Pfam" id="PF03443"/>
    </source>
</evidence>
<accession>A0A9P9IRN8</accession>
<dbReference type="GO" id="GO:0030245">
    <property type="term" value="P:cellulose catabolic process"/>
    <property type="evidence" value="ECO:0007669"/>
    <property type="project" value="UniProtKB-KW"/>
</dbReference>
<evidence type="ECO:0000256" key="4">
    <source>
        <dbReference type="ARBA" id="ARBA00022723"/>
    </source>
</evidence>
<reference evidence="18" key="1">
    <citation type="journal article" date="2021" name="Nat. Commun.">
        <title>Genetic determinants of endophytism in the Arabidopsis root mycobiome.</title>
        <authorList>
            <person name="Mesny F."/>
            <person name="Miyauchi S."/>
            <person name="Thiergart T."/>
            <person name="Pickel B."/>
            <person name="Atanasova L."/>
            <person name="Karlsson M."/>
            <person name="Huettel B."/>
            <person name="Barry K.W."/>
            <person name="Haridas S."/>
            <person name="Chen C."/>
            <person name="Bauer D."/>
            <person name="Andreopoulos W."/>
            <person name="Pangilinan J."/>
            <person name="LaButti K."/>
            <person name="Riley R."/>
            <person name="Lipzen A."/>
            <person name="Clum A."/>
            <person name="Drula E."/>
            <person name="Henrissat B."/>
            <person name="Kohler A."/>
            <person name="Grigoriev I.V."/>
            <person name="Martin F.M."/>
            <person name="Hacquard S."/>
        </authorList>
    </citation>
    <scope>NUCLEOTIDE SEQUENCE</scope>
    <source>
        <strain evidence="18">MPI-CAGE-CH-0243</strain>
    </source>
</reference>
<dbReference type="GO" id="GO:0004497">
    <property type="term" value="F:monooxygenase activity"/>
    <property type="evidence" value="ECO:0007669"/>
    <property type="project" value="UniProtKB-KW"/>
</dbReference>
<sequence length="240" mass="25517">MRLSPLLASTALFTSTLAHWNYDRLIHKGAIVGDYYTYIRRTSNSNSPVTDLTSPDFRCNVGGASGKSTQTYTINAGDEIGFMINTNFGHPGPQQVYISKAPGKAADYDGSGSWTKIYSAGTRAITDQGLQWAADNVGSFLFNIPAQTPPGEYLVRAEGLALHGAGTKGGAQWYIGCAQINVQGSGSGTLSPSVKFPGAYSPDDKAILLNIYYPIPTNYTVPGPALWPAGTQVLAKVKTL</sequence>
<dbReference type="EC" id="1.14.99.56" evidence="15"/>
<protein>
    <recommendedName>
        <fullName evidence="15">lytic cellulose monooxygenase (C4-dehydrogenating)</fullName>
        <ecNumber evidence="15">1.14.99.56</ecNumber>
    </recommendedName>
</protein>
<evidence type="ECO:0000256" key="9">
    <source>
        <dbReference type="ARBA" id="ARBA00023033"/>
    </source>
</evidence>
<evidence type="ECO:0000256" key="10">
    <source>
        <dbReference type="ARBA" id="ARBA00023157"/>
    </source>
</evidence>
<dbReference type="GO" id="GO:0005576">
    <property type="term" value="C:extracellular region"/>
    <property type="evidence" value="ECO:0007669"/>
    <property type="project" value="UniProtKB-SubCell"/>
</dbReference>
<feature type="domain" description="Auxiliary Activity family 9 catalytic" evidence="17">
    <location>
        <begin position="36"/>
        <end position="219"/>
    </location>
</feature>
<evidence type="ECO:0000256" key="5">
    <source>
        <dbReference type="ARBA" id="ARBA00022729"/>
    </source>
</evidence>
<dbReference type="Gene3D" id="2.70.50.70">
    <property type="match status" value="1"/>
</dbReference>